<dbReference type="GeneID" id="63731815"/>
<dbReference type="SUPFAM" id="SSF53474">
    <property type="entry name" value="alpha/beta-Hydrolases"/>
    <property type="match status" value="1"/>
</dbReference>
<dbReference type="SUPFAM" id="SSF48452">
    <property type="entry name" value="TPR-like"/>
    <property type="match status" value="3"/>
</dbReference>
<dbReference type="AlphaFoldDB" id="A0A1L9PQR4"/>
<accession>A0A1L9PQR4</accession>
<dbReference type="Gene3D" id="3.40.50.1820">
    <property type="entry name" value="alpha/beta hydrolase"/>
    <property type="match status" value="1"/>
</dbReference>
<dbReference type="Gene3D" id="1.25.40.10">
    <property type="entry name" value="Tetratricopeptide repeat domain"/>
    <property type="match status" value="2"/>
</dbReference>
<dbReference type="NCBIfam" id="NF040586">
    <property type="entry name" value="FxSxx_TPR"/>
    <property type="match status" value="1"/>
</dbReference>
<dbReference type="Pfam" id="PF13374">
    <property type="entry name" value="TPR_10"/>
    <property type="match status" value="1"/>
</dbReference>
<dbReference type="InterPro" id="IPR027417">
    <property type="entry name" value="P-loop_NTPase"/>
</dbReference>
<dbReference type="OrthoDB" id="5986190at2759"/>
<dbReference type="RefSeq" id="XP_040669547.1">
    <property type="nucleotide sequence ID" value="XM_040816304.1"/>
</dbReference>
<protein>
    <submittedName>
        <fullName evidence="1">Uncharacterized protein</fullName>
    </submittedName>
</protein>
<name>A0A1L9PQR4_ASPVE</name>
<dbReference type="InterPro" id="IPR011990">
    <property type="entry name" value="TPR-like_helical_dom_sf"/>
</dbReference>
<dbReference type="PANTHER" id="PTHR46082:SF10">
    <property type="entry name" value="NB-ARC DOMAIN-CONTAINING PROTEIN"/>
    <property type="match status" value="1"/>
</dbReference>
<sequence length="1081" mass="121620">MTDIPQVDTFLRTLVPGKSPKIDIIAIHGLNPKNKERHAERTWELDGKLWLRDFLPSQLPQARILLFGYNASVSIQSSSAGVREQAQNLLSRLWIERQGCELRPIIFIAHSLGGIVVKEALVQAKLGRTYSSIPTATYGIAFFGTPHRGSHLAKIGETVAKAVRAFLRTQNNTFINALKENDLYANELSANFEQLLEDYKYINFYETLPLRSLGIIVEKKSATFGLPDSREITVALAGDHESICRYRSKEDDRYIHVSGLITRFAAIAMRECDEVSLFGDSSAGSTLVGSTLAGENPESKICMIPFARNPGFVDRGPILNQLKDMIVPIGTSPRVALFGLGGVGKSQIAIEFAHQIWTESQLSVFWVSASSIDRFREGYNAIFDEHVSSDPDTKCDKLICAKEWLEREHDNWILIIDNADETCLFEPSKKGKQTDANQSILEFLPESKHGAILVTTRNRAAGVKFTKGVANAVIEVKPMSSEESKNLIKNNVTDHVLEECEMDGLADLLGHLPLAIVQAAAFMQENSMSISEYIELYNDSEETSMDLLCEPFETLGRDTGVPNAVATTLIVSIDQIKERDPKAIEILDLIAFLDRNDVPKSLIQHRIKRPLDLTKALGILKAFSLIVATDGKGNFSFHRLVQLVLRKWLILGERYEEKSMQAMKLLDEVYPDATFENWGICATYLPHAQSVLSIIPEVDDEARIMRYHLLEGVSFYLWSQGRHEEAEKIDLQLVEDKKKEFGSEHPETLESIASLAATYYEQARWAEAEELDSFVVEARKKSLGPRERLTLTSMSNLATTIETRGRMEEAEKIRTEVLEAARSEYGEDDDQTITAMANLGALYLDSCRVEEAAQLTQHVLSWRTKNFGVEHQYTLKSSIMLSEVYKAQGKLEEAETLALQTCNVREKVLGLDHPETYASKAILASIYFDQDKLDDAGNLLLQMIEHGEQQSDAIYELLDRKLQLAKVYKKKEEYEMGEKLEKEALSGSVKAFGLDHELTLRCLYTIALTHKEQNRNSEAIELMAWVTHREEKVLGPFNDGTLQSLHMLTEWCGDEAGIQKILEIEEEEEKGTKTPNDWILV</sequence>
<dbReference type="Pfam" id="PF13424">
    <property type="entry name" value="TPR_12"/>
    <property type="match status" value="3"/>
</dbReference>
<reference evidence="2" key="1">
    <citation type="journal article" date="2017" name="Genome Biol.">
        <title>Comparative genomics reveals high biological diversity and specific adaptations in the industrially and medically important fungal genus Aspergillus.</title>
        <authorList>
            <person name="de Vries R.P."/>
            <person name="Riley R."/>
            <person name="Wiebenga A."/>
            <person name="Aguilar-Osorio G."/>
            <person name="Amillis S."/>
            <person name="Uchima C.A."/>
            <person name="Anderluh G."/>
            <person name="Asadollahi M."/>
            <person name="Askin M."/>
            <person name="Barry K."/>
            <person name="Battaglia E."/>
            <person name="Bayram O."/>
            <person name="Benocci T."/>
            <person name="Braus-Stromeyer S.A."/>
            <person name="Caldana C."/>
            <person name="Canovas D."/>
            <person name="Cerqueira G.C."/>
            <person name="Chen F."/>
            <person name="Chen W."/>
            <person name="Choi C."/>
            <person name="Clum A."/>
            <person name="Dos Santos R.A."/>
            <person name="Damasio A.R."/>
            <person name="Diallinas G."/>
            <person name="Emri T."/>
            <person name="Fekete E."/>
            <person name="Flipphi M."/>
            <person name="Freyberg S."/>
            <person name="Gallo A."/>
            <person name="Gournas C."/>
            <person name="Habgood R."/>
            <person name="Hainaut M."/>
            <person name="Harispe M.L."/>
            <person name="Henrissat B."/>
            <person name="Hilden K.S."/>
            <person name="Hope R."/>
            <person name="Hossain A."/>
            <person name="Karabika E."/>
            <person name="Karaffa L."/>
            <person name="Karanyi Z."/>
            <person name="Krasevec N."/>
            <person name="Kuo A."/>
            <person name="Kusch H."/>
            <person name="LaButti K."/>
            <person name="Lagendijk E.L."/>
            <person name="Lapidus A."/>
            <person name="Levasseur A."/>
            <person name="Lindquist E."/>
            <person name="Lipzen A."/>
            <person name="Logrieco A.F."/>
            <person name="MacCabe A."/>
            <person name="Maekelae M.R."/>
            <person name="Malavazi I."/>
            <person name="Melin P."/>
            <person name="Meyer V."/>
            <person name="Mielnichuk N."/>
            <person name="Miskei M."/>
            <person name="Molnar A.P."/>
            <person name="Mule G."/>
            <person name="Ngan C.Y."/>
            <person name="Orejas M."/>
            <person name="Orosz E."/>
            <person name="Ouedraogo J.P."/>
            <person name="Overkamp K.M."/>
            <person name="Park H.-S."/>
            <person name="Perrone G."/>
            <person name="Piumi F."/>
            <person name="Punt P.J."/>
            <person name="Ram A.F."/>
            <person name="Ramon A."/>
            <person name="Rauscher S."/>
            <person name="Record E."/>
            <person name="Riano-Pachon D.M."/>
            <person name="Robert V."/>
            <person name="Roehrig J."/>
            <person name="Ruller R."/>
            <person name="Salamov A."/>
            <person name="Salih N.S."/>
            <person name="Samson R.A."/>
            <person name="Sandor E."/>
            <person name="Sanguinetti M."/>
            <person name="Schuetze T."/>
            <person name="Sepcic K."/>
            <person name="Shelest E."/>
            <person name="Sherlock G."/>
            <person name="Sophianopoulou V."/>
            <person name="Squina F.M."/>
            <person name="Sun H."/>
            <person name="Susca A."/>
            <person name="Todd R.B."/>
            <person name="Tsang A."/>
            <person name="Unkles S.E."/>
            <person name="van de Wiele N."/>
            <person name="van Rossen-Uffink D."/>
            <person name="Oliveira J.V."/>
            <person name="Vesth T.C."/>
            <person name="Visser J."/>
            <person name="Yu J.-H."/>
            <person name="Zhou M."/>
            <person name="Andersen M.R."/>
            <person name="Archer D.B."/>
            <person name="Baker S.E."/>
            <person name="Benoit I."/>
            <person name="Brakhage A.A."/>
            <person name="Braus G.H."/>
            <person name="Fischer R."/>
            <person name="Frisvad J.C."/>
            <person name="Goldman G.H."/>
            <person name="Houbraken J."/>
            <person name="Oakley B."/>
            <person name="Pocsi I."/>
            <person name="Scazzocchio C."/>
            <person name="Seiboth B."/>
            <person name="vanKuyk P.A."/>
            <person name="Wortman J."/>
            <person name="Dyer P.S."/>
            <person name="Grigoriev I.V."/>
        </authorList>
    </citation>
    <scope>NUCLEOTIDE SEQUENCE [LARGE SCALE GENOMIC DNA]</scope>
    <source>
        <strain evidence="2">CBS 583.65</strain>
    </source>
</reference>
<dbReference type="SUPFAM" id="SSF52540">
    <property type="entry name" value="P-loop containing nucleoside triphosphate hydrolases"/>
    <property type="match status" value="1"/>
</dbReference>
<dbReference type="InterPro" id="IPR053137">
    <property type="entry name" value="NLR-like"/>
</dbReference>
<proteinExistence type="predicted"/>
<dbReference type="Proteomes" id="UP000184073">
    <property type="component" value="Unassembled WGS sequence"/>
</dbReference>
<organism evidence="1 2">
    <name type="scientific">Aspergillus versicolor CBS 583.65</name>
    <dbReference type="NCBI Taxonomy" id="1036611"/>
    <lineage>
        <taxon>Eukaryota</taxon>
        <taxon>Fungi</taxon>
        <taxon>Dikarya</taxon>
        <taxon>Ascomycota</taxon>
        <taxon>Pezizomycotina</taxon>
        <taxon>Eurotiomycetes</taxon>
        <taxon>Eurotiomycetidae</taxon>
        <taxon>Eurotiales</taxon>
        <taxon>Aspergillaceae</taxon>
        <taxon>Aspergillus</taxon>
        <taxon>Aspergillus subgen. Nidulantes</taxon>
    </lineage>
</organism>
<gene>
    <name evidence="1" type="ORF">ASPVEDRAFT_755767</name>
</gene>
<keyword evidence="2" id="KW-1185">Reference proteome</keyword>
<dbReference type="PANTHER" id="PTHR46082">
    <property type="entry name" value="ATP/GTP-BINDING PROTEIN-RELATED"/>
    <property type="match status" value="1"/>
</dbReference>
<dbReference type="EMBL" id="KV878130">
    <property type="protein sequence ID" value="OJJ03785.1"/>
    <property type="molecule type" value="Genomic_DNA"/>
</dbReference>
<dbReference type="GO" id="GO:0043531">
    <property type="term" value="F:ADP binding"/>
    <property type="evidence" value="ECO:0007669"/>
    <property type="project" value="InterPro"/>
</dbReference>
<dbReference type="Gene3D" id="3.40.50.300">
    <property type="entry name" value="P-loop containing nucleotide triphosphate hydrolases"/>
    <property type="match status" value="1"/>
</dbReference>
<dbReference type="VEuPathDB" id="FungiDB:ASPVEDRAFT_755767"/>
<evidence type="ECO:0000313" key="1">
    <source>
        <dbReference type="EMBL" id="OJJ03785.1"/>
    </source>
</evidence>
<evidence type="ECO:0000313" key="2">
    <source>
        <dbReference type="Proteomes" id="UP000184073"/>
    </source>
</evidence>
<dbReference type="InterPro" id="IPR029058">
    <property type="entry name" value="AB_hydrolase_fold"/>
</dbReference>